<organism evidence="2 3">
    <name type="scientific">Exophiala xenobiotica</name>
    <dbReference type="NCBI Taxonomy" id="348802"/>
    <lineage>
        <taxon>Eukaryota</taxon>
        <taxon>Fungi</taxon>
        <taxon>Dikarya</taxon>
        <taxon>Ascomycota</taxon>
        <taxon>Pezizomycotina</taxon>
        <taxon>Eurotiomycetes</taxon>
        <taxon>Chaetothyriomycetidae</taxon>
        <taxon>Chaetothyriales</taxon>
        <taxon>Herpotrichiellaceae</taxon>
        <taxon>Exophiala</taxon>
    </lineage>
</organism>
<feature type="signal peptide" evidence="1">
    <location>
        <begin position="1"/>
        <end position="22"/>
    </location>
</feature>
<dbReference type="HOGENOM" id="CLU_1652172_0_0_1"/>
<evidence type="ECO:0000313" key="2">
    <source>
        <dbReference type="EMBL" id="KIW53093.1"/>
    </source>
</evidence>
<accession>A0A0D2ECL6</accession>
<dbReference type="Proteomes" id="UP000054342">
    <property type="component" value="Unassembled WGS sequence"/>
</dbReference>
<evidence type="ECO:0008006" key="4">
    <source>
        <dbReference type="Google" id="ProtNLM"/>
    </source>
</evidence>
<gene>
    <name evidence="2" type="ORF">PV05_08691</name>
</gene>
<dbReference type="RefSeq" id="XP_013313677.1">
    <property type="nucleotide sequence ID" value="XM_013458223.1"/>
</dbReference>
<keyword evidence="1" id="KW-0732">Signal</keyword>
<dbReference type="GeneID" id="25330599"/>
<evidence type="ECO:0000313" key="3">
    <source>
        <dbReference type="Proteomes" id="UP000054342"/>
    </source>
</evidence>
<feature type="chain" id="PRO_5002241099" description="Hydrophobin" evidence="1">
    <location>
        <begin position="23"/>
        <end position="160"/>
    </location>
</feature>
<protein>
    <recommendedName>
        <fullName evidence="4">Hydrophobin</fullName>
    </recommendedName>
</protein>
<sequence>MDPFAIFLFLSLFLLRLSYTVALDPGQPCSPGYTLCSPQGASIRDIPPIGPGLARLYLNLIETVNPQAAPAQANRSAGLHEPARRTGQTPDTLCCADNTECMLVLSYNIPCCWDRFTTNYFFADGSYGSITTGNYTTPAGDHANLITGDYECANGQSGNI</sequence>
<reference evidence="2 3" key="1">
    <citation type="submission" date="2015-01" db="EMBL/GenBank/DDBJ databases">
        <title>The Genome Sequence of Exophiala xenobiotica CBS118157.</title>
        <authorList>
            <consortium name="The Broad Institute Genomics Platform"/>
            <person name="Cuomo C."/>
            <person name="de Hoog S."/>
            <person name="Gorbushina A."/>
            <person name="Stielow B."/>
            <person name="Teixiera M."/>
            <person name="Abouelleil A."/>
            <person name="Chapman S.B."/>
            <person name="Priest M."/>
            <person name="Young S.K."/>
            <person name="Wortman J."/>
            <person name="Nusbaum C."/>
            <person name="Birren B."/>
        </authorList>
    </citation>
    <scope>NUCLEOTIDE SEQUENCE [LARGE SCALE GENOMIC DNA]</scope>
    <source>
        <strain evidence="2 3">CBS 118157</strain>
    </source>
</reference>
<name>A0A0D2ECL6_9EURO</name>
<evidence type="ECO:0000256" key="1">
    <source>
        <dbReference type="SAM" id="SignalP"/>
    </source>
</evidence>
<keyword evidence="3" id="KW-1185">Reference proteome</keyword>
<proteinExistence type="predicted"/>
<dbReference type="EMBL" id="KN847321">
    <property type="protein sequence ID" value="KIW53093.1"/>
    <property type="molecule type" value="Genomic_DNA"/>
</dbReference>
<dbReference type="AlphaFoldDB" id="A0A0D2ECL6"/>
<dbReference type="OrthoDB" id="3438781at2759"/>